<evidence type="ECO:0000256" key="3">
    <source>
        <dbReference type="ARBA" id="ARBA00022777"/>
    </source>
</evidence>
<dbReference type="EMBL" id="LXQA010118003">
    <property type="protein sequence ID" value="MCI20075.1"/>
    <property type="molecule type" value="Genomic_DNA"/>
</dbReference>
<feature type="non-terminal residue" evidence="7">
    <location>
        <position position="1"/>
    </location>
</feature>
<evidence type="ECO:0000313" key="7">
    <source>
        <dbReference type="EMBL" id="MCI20075.1"/>
    </source>
</evidence>
<proteinExistence type="predicted"/>
<dbReference type="Proteomes" id="UP000265520">
    <property type="component" value="Unassembled WGS sequence"/>
</dbReference>
<feature type="domain" description="Protein kinase" evidence="6">
    <location>
        <begin position="53"/>
        <end position="94"/>
    </location>
</feature>
<reference evidence="7 8" key="1">
    <citation type="journal article" date="2018" name="Front. Plant Sci.">
        <title>Red Clover (Trifolium pratense) and Zigzag Clover (T. medium) - A Picture of Genomic Similarities and Differences.</title>
        <authorList>
            <person name="Dluhosova J."/>
            <person name="Istvanek J."/>
            <person name="Nedelnik J."/>
            <person name="Repkova J."/>
        </authorList>
    </citation>
    <scope>NUCLEOTIDE SEQUENCE [LARGE SCALE GENOMIC DNA]</scope>
    <source>
        <strain evidence="8">cv. 10/8</strain>
        <tissue evidence="7">Leaf</tissue>
    </source>
</reference>
<dbReference type="AlphaFoldDB" id="A0A392Q9Z3"/>
<dbReference type="InterPro" id="IPR052059">
    <property type="entry name" value="CR_Ser/Thr_kinase"/>
</dbReference>
<dbReference type="GO" id="GO:0004672">
    <property type="term" value="F:protein kinase activity"/>
    <property type="evidence" value="ECO:0007669"/>
    <property type="project" value="InterPro"/>
</dbReference>
<dbReference type="PROSITE" id="PS50011">
    <property type="entry name" value="PROTEIN_KINASE_DOM"/>
    <property type="match status" value="1"/>
</dbReference>
<evidence type="ECO:0000313" key="8">
    <source>
        <dbReference type="Proteomes" id="UP000265520"/>
    </source>
</evidence>
<keyword evidence="3 7" id="KW-0418">Kinase</keyword>
<dbReference type="GO" id="GO:0030246">
    <property type="term" value="F:carbohydrate binding"/>
    <property type="evidence" value="ECO:0007669"/>
    <property type="project" value="UniProtKB-KW"/>
</dbReference>
<keyword evidence="7" id="KW-0675">Receptor</keyword>
<evidence type="ECO:0000259" key="6">
    <source>
        <dbReference type="PROSITE" id="PS50011"/>
    </source>
</evidence>
<sequence length="94" mass="10707">LVLFTLLSVIREAWKRRYEKCDRKEDIESLSRTAVDAPKMFGYKELSKATCKFSKENIVGRGGFGSVYKGFMLENGKTIAVKKISATSKQGMFW</sequence>
<evidence type="ECO:0000256" key="4">
    <source>
        <dbReference type="ARBA" id="ARBA00022840"/>
    </source>
</evidence>
<keyword evidence="2 5" id="KW-0547">Nucleotide-binding</keyword>
<dbReference type="PROSITE" id="PS00107">
    <property type="entry name" value="PROTEIN_KINASE_ATP"/>
    <property type="match status" value="1"/>
</dbReference>
<evidence type="ECO:0000256" key="2">
    <source>
        <dbReference type="ARBA" id="ARBA00022741"/>
    </source>
</evidence>
<organism evidence="7 8">
    <name type="scientific">Trifolium medium</name>
    <dbReference type="NCBI Taxonomy" id="97028"/>
    <lineage>
        <taxon>Eukaryota</taxon>
        <taxon>Viridiplantae</taxon>
        <taxon>Streptophyta</taxon>
        <taxon>Embryophyta</taxon>
        <taxon>Tracheophyta</taxon>
        <taxon>Spermatophyta</taxon>
        <taxon>Magnoliopsida</taxon>
        <taxon>eudicotyledons</taxon>
        <taxon>Gunneridae</taxon>
        <taxon>Pentapetalae</taxon>
        <taxon>rosids</taxon>
        <taxon>fabids</taxon>
        <taxon>Fabales</taxon>
        <taxon>Fabaceae</taxon>
        <taxon>Papilionoideae</taxon>
        <taxon>50 kb inversion clade</taxon>
        <taxon>NPAAA clade</taxon>
        <taxon>Hologalegina</taxon>
        <taxon>IRL clade</taxon>
        <taxon>Trifolieae</taxon>
        <taxon>Trifolium</taxon>
    </lineage>
</organism>
<keyword evidence="7" id="KW-0430">Lectin</keyword>
<keyword evidence="4 5" id="KW-0067">ATP-binding</keyword>
<dbReference type="GO" id="GO:0005524">
    <property type="term" value="F:ATP binding"/>
    <property type="evidence" value="ECO:0007669"/>
    <property type="project" value="UniProtKB-UniRule"/>
</dbReference>
<keyword evidence="1" id="KW-0808">Transferase</keyword>
<dbReference type="InterPro" id="IPR000719">
    <property type="entry name" value="Prot_kinase_dom"/>
</dbReference>
<dbReference type="SUPFAM" id="SSF56112">
    <property type="entry name" value="Protein kinase-like (PK-like)"/>
    <property type="match status" value="1"/>
</dbReference>
<dbReference type="PANTHER" id="PTHR47973">
    <property type="entry name" value="CYSTEINE-RICH RECEPTOR-LIKE PROTEIN KINASE 3"/>
    <property type="match status" value="1"/>
</dbReference>
<protein>
    <submittedName>
        <fullName evidence="7">Putative L-type lectin-domain containing receptor kinase</fullName>
    </submittedName>
</protein>
<evidence type="ECO:0000256" key="1">
    <source>
        <dbReference type="ARBA" id="ARBA00022679"/>
    </source>
</evidence>
<name>A0A392Q9Z3_9FABA</name>
<feature type="binding site" evidence="5">
    <location>
        <position position="83"/>
    </location>
    <ligand>
        <name>ATP</name>
        <dbReference type="ChEBI" id="CHEBI:30616"/>
    </ligand>
</feature>
<keyword evidence="8" id="KW-1185">Reference proteome</keyword>
<dbReference type="InterPro" id="IPR017441">
    <property type="entry name" value="Protein_kinase_ATP_BS"/>
</dbReference>
<comment type="caution">
    <text evidence="7">The sequence shown here is derived from an EMBL/GenBank/DDBJ whole genome shotgun (WGS) entry which is preliminary data.</text>
</comment>
<accession>A0A392Q9Z3</accession>
<dbReference type="InterPro" id="IPR011009">
    <property type="entry name" value="Kinase-like_dom_sf"/>
</dbReference>
<dbReference type="Gene3D" id="3.30.200.20">
    <property type="entry name" value="Phosphorylase Kinase, domain 1"/>
    <property type="match status" value="1"/>
</dbReference>
<evidence type="ECO:0000256" key="5">
    <source>
        <dbReference type="PROSITE-ProRule" id="PRU10141"/>
    </source>
</evidence>